<evidence type="ECO:0000256" key="1">
    <source>
        <dbReference type="ARBA" id="ARBA00022729"/>
    </source>
</evidence>
<dbReference type="InterPro" id="IPR025883">
    <property type="entry name" value="Cadherin-like_domain"/>
</dbReference>
<evidence type="ECO:0000256" key="3">
    <source>
        <dbReference type="SAM" id="SignalP"/>
    </source>
</evidence>
<proteinExistence type="predicted"/>
<evidence type="ECO:0000259" key="4">
    <source>
        <dbReference type="Pfam" id="PF02638"/>
    </source>
</evidence>
<keyword evidence="6" id="KW-0449">Lipoprotein</keyword>
<gene>
    <name evidence="6" type="ORF">J2Z20_000125</name>
</gene>
<name>A0ABS4GYC7_9BACL</name>
<dbReference type="InterPro" id="IPR052177">
    <property type="entry name" value="Divisome_Glycosyl_Hydrolase"/>
</dbReference>
<keyword evidence="2" id="KW-0175">Coiled coil</keyword>
<feature type="chain" id="PRO_5046581754" evidence="3">
    <location>
        <begin position="27"/>
        <end position="1110"/>
    </location>
</feature>
<comment type="caution">
    <text evidence="6">The sequence shown here is derived from an EMBL/GenBank/DDBJ whole genome shotgun (WGS) entry which is preliminary data.</text>
</comment>
<reference evidence="6 7" key="1">
    <citation type="submission" date="2021-03" db="EMBL/GenBank/DDBJ databases">
        <title>Genomic Encyclopedia of Type Strains, Phase IV (KMG-IV): sequencing the most valuable type-strain genomes for metagenomic binning, comparative biology and taxonomic classification.</title>
        <authorList>
            <person name="Goeker M."/>
        </authorList>
    </citation>
    <scope>NUCLEOTIDE SEQUENCE [LARGE SCALE GENOMIC DNA]</scope>
    <source>
        <strain evidence="6 7">DSM 23491</strain>
    </source>
</reference>
<dbReference type="RefSeq" id="WP_209844386.1">
    <property type="nucleotide sequence ID" value="NZ_CBCRVE010000001.1"/>
</dbReference>
<dbReference type="EMBL" id="JAGGKP010000001">
    <property type="protein sequence ID" value="MBP1935264.1"/>
    <property type="molecule type" value="Genomic_DNA"/>
</dbReference>
<sequence>MKLKNLLSFILCLALIFPMTISIASADQSITAKASNGSTIGITAVNRAIGAADEMILFTRQNSSKMTDSNPYAAAAVVDYQDGAYTVTSVTYREGAVQIPTNGFVLFGHGTSEQWIKDNIAVGDPVEIIGYTLPEPVTGGPQLITENGAMLPIDYVDQEQQPNSIALYTRNFGEKTRPFAEDTVQYIIANGVSVVKSTYGLNGQRGTYIPVNGYVISAAGSAAAALNLDVGQMVQTVNADIPILPTKYMKVNGIAVGIDKINGPRGAGEVVLFDPSYGAATNQNAWGMEISVVANKVTNVVAIEYDPNTGGYKDNNSAIPADGYVLSIQSASPYYDQLVGHVSIGAEVELVTDSLVYQAAKTTFDAYNPKTKEDNPGGWDNDGNQPYPGFRGTNQLIVYDRSYGTETGTNPWGNEVAVNAQGYVISSGGNNKQIPEGGYVLSGHGVNNTWLTNNAPVGAKVSFDFAKKQVLIIFTPESYLDKAAISIESAEQALQQSKAQFMDVPYAQIEQKIAEAKTVYEQAKEQIYQGGTNGLIDLLNNLDMQVTDANYMNYESPKVQTRGLWLRPKETNIEQVKDHLQKIKDTGINTIYLETWWDGYTTWPTSIPDTELNPMYKGFDVLGAYIQEGKKLGIQIHAWVENFFAGGPVVQNHPDWRLISRQGIDYEEGSYNAKWYWLNPALPQARDFVASVYKELVTKYDIDSLHLDYARYPGSGDYTNDFGYDTYTRNLFSEKYGVDPLNLHPGDAFWNEWLQFRADIINSWVARVVSDAHAIKPNLQITAAVWPNYDEAPKTHAQETKNWLDNNLIDELFHMSYAPGSALTVADLKNSLLLAGNNAFVSSGLDTFQGNSTSAVVDQINEANKNGAAGVALFEFEGLFNYKYDRVLKIGLFRNQAIMPDYRKTKPLSTVMEEIIRKIDEIYVPFQGMSSKEANTFKRVLQSAVRTLNIDPDMQAETSGMVKKQIEMIKSELLESRTIHPEVIHRMNHDLDYGSKMIDVYFSKAELKAQLSNLTVSAGSLTPSFVPSTYAYTVQVGNEVTKLNISASVDHPKTVIVVDDKRYTGGANIPVKLHTGPNKVMINVISEDGLKKNYSVTIVRASKGGKGDHN</sequence>
<dbReference type="InterPro" id="IPR017853">
    <property type="entry name" value="GH"/>
</dbReference>
<keyword evidence="1 3" id="KW-0732">Signal</keyword>
<protein>
    <submittedName>
        <fullName evidence="6">Uncharacterized lipoprotein YddW (UPF0748 family)</fullName>
    </submittedName>
</protein>
<evidence type="ECO:0000256" key="2">
    <source>
        <dbReference type="SAM" id="Coils"/>
    </source>
</evidence>
<dbReference type="PANTHER" id="PTHR43405:SF1">
    <property type="entry name" value="GLYCOSYL HYDROLASE DIGH"/>
    <property type="match status" value="1"/>
</dbReference>
<keyword evidence="7" id="KW-1185">Reference proteome</keyword>
<organism evidence="6 7">
    <name type="scientific">Paenibacillus sediminis</name>
    <dbReference type="NCBI Taxonomy" id="664909"/>
    <lineage>
        <taxon>Bacteria</taxon>
        <taxon>Bacillati</taxon>
        <taxon>Bacillota</taxon>
        <taxon>Bacilli</taxon>
        <taxon>Bacillales</taxon>
        <taxon>Paenibacillaceae</taxon>
        <taxon>Paenibacillus</taxon>
    </lineage>
</organism>
<dbReference type="InterPro" id="IPR003790">
    <property type="entry name" value="GHL10"/>
</dbReference>
<feature type="domain" description="Cadherin-like beta-sandwich-like" evidence="5">
    <location>
        <begin position="1011"/>
        <end position="1100"/>
    </location>
</feature>
<dbReference type="Pfam" id="PF02638">
    <property type="entry name" value="GHL10"/>
    <property type="match status" value="1"/>
</dbReference>
<evidence type="ECO:0000259" key="5">
    <source>
        <dbReference type="Pfam" id="PF12733"/>
    </source>
</evidence>
<dbReference type="Proteomes" id="UP001519273">
    <property type="component" value="Unassembled WGS sequence"/>
</dbReference>
<dbReference type="PANTHER" id="PTHR43405">
    <property type="entry name" value="GLYCOSYL HYDROLASE DIGH"/>
    <property type="match status" value="1"/>
</dbReference>
<dbReference type="Gene3D" id="3.20.20.80">
    <property type="entry name" value="Glycosidases"/>
    <property type="match status" value="1"/>
</dbReference>
<feature type="domain" description="Glycosyl hydrolase-like 10" evidence="4">
    <location>
        <begin position="562"/>
        <end position="826"/>
    </location>
</feature>
<evidence type="ECO:0000313" key="7">
    <source>
        <dbReference type="Proteomes" id="UP001519273"/>
    </source>
</evidence>
<accession>A0ABS4GYC7</accession>
<dbReference type="SUPFAM" id="SSF51445">
    <property type="entry name" value="(Trans)glycosidases"/>
    <property type="match status" value="1"/>
</dbReference>
<feature type="coiled-coil region" evidence="2">
    <location>
        <begin position="480"/>
        <end position="526"/>
    </location>
</feature>
<evidence type="ECO:0000313" key="6">
    <source>
        <dbReference type="EMBL" id="MBP1935264.1"/>
    </source>
</evidence>
<feature type="signal peptide" evidence="3">
    <location>
        <begin position="1"/>
        <end position="26"/>
    </location>
</feature>
<dbReference type="Pfam" id="PF12733">
    <property type="entry name" value="Cadherin-like"/>
    <property type="match status" value="1"/>
</dbReference>